<gene>
    <name evidence="1" type="ORF">GN299_06380</name>
</gene>
<dbReference type="EMBL" id="WOWR01000005">
    <property type="protein sequence ID" value="KAF0255714.1"/>
    <property type="molecule type" value="Genomic_DNA"/>
</dbReference>
<accession>A0A7V8EJC3</accession>
<protein>
    <submittedName>
        <fullName evidence="1">Uncharacterized protein</fullName>
    </submittedName>
</protein>
<dbReference type="AlphaFoldDB" id="A0A7V8EJC3"/>
<dbReference type="Proteomes" id="UP000442695">
    <property type="component" value="Unassembled WGS sequence"/>
</dbReference>
<dbReference type="RefSeq" id="WP_156858607.1">
    <property type="nucleotide sequence ID" value="NZ_WOWR01000005.1"/>
</dbReference>
<reference evidence="1 2" key="1">
    <citation type="submission" date="2019-12" db="EMBL/GenBank/DDBJ databases">
        <authorList>
            <person name="Woiski C."/>
        </authorList>
    </citation>
    <scope>NUCLEOTIDE SEQUENCE [LARGE SCALE GENOMIC DNA]</scope>
    <source>
        <strain evidence="1 2">BOE100</strain>
    </source>
</reference>
<name>A0A7V8EJC3_PSEPU</name>
<comment type="caution">
    <text evidence="1">The sequence shown here is derived from an EMBL/GenBank/DDBJ whole genome shotgun (WGS) entry which is preliminary data.</text>
</comment>
<sequence length="68" mass="7560">MKNFRLWLIKRRLSSAYQSYIQALDASPAGRHMTEQLPSVISLKNRCNSLLAKLAKLDPASVPCTSIG</sequence>
<evidence type="ECO:0000313" key="1">
    <source>
        <dbReference type="EMBL" id="KAF0255714.1"/>
    </source>
</evidence>
<organism evidence="1 2">
    <name type="scientific">Pseudomonas putida</name>
    <name type="common">Arthrobacter siderocapsulatus</name>
    <dbReference type="NCBI Taxonomy" id="303"/>
    <lineage>
        <taxon>Bacteria</taxon>
        <taxon>Pseudomonadati</taxon>
        <taxon>Pseudomonadota</taxon>
        <taxon>Gammaproteobacteria</taxon>
        <taxon>Pseudomonadales</taxon>
        <taxon>Pseudomonadaceae</taxon>
        <taxon>Pseudomonas</taxon>
    </lineage>
</organism>
<proteinExistence type="predicted"/>
<evidence type="ECO:0000313" key="2">
    <source>
        <dbReference type="Proteomes" id="UP000442695"/>
    </source>
</evidence>